<dbReference type="GO" id="GO:0050832">
    <property type="term" value="P:defense response to fungus"/>
    <property type="evidence" value="ECO:0007669"/>
    <property type="project" value="InterPro"/>
</dbReference>
<dbReference type="SUPFAM" id="SSF158639">
    <property type="entry name" value="ENT-like"/>
    <property type="match status" value="1"/>
</dbReference>
<feature type="region of interest" description="Disordered" evidence="3">
    <location>
        <begin position="80"/>
        <end position="99"/>
    </location>
</feature>
<keyword evidence="2" id="KW-0539">Nucleus</keyword>
<proteinExistence type="predicted"/>
<dbReference type="InterPro" id="IPR033485">
    <property type="entry name" value="EMSY-LIKE_plant"/>
</dbReference>
<dbReference type="EMBL" id="CP144695">
    <property type="protein sequence ID" value="WVZ07520.1"/>
    <property type="molecule type" value="Genomic_DNA"/>
</dbReference>
<sequence length="156" mass="18312">MDWNTSKELGSMEELVAKLEREAYYKLLRAFRIQSNDISWEKESVLTNLREQLRISNDVHGELLRTLYSDDFLQNAIRQKENPTNQGGDQHAIGNRSPRPIRTRRLSELYLHEDTRVQATQLDDLGQYNNIPVAGRIVRNENVGWKRADQERHCHI</sequence>
<name>A0AAQ3NCY3_VIGMU</name>
<evidence type="ECO:0000259" key="4">
    <source>
        <dbReference type="PROSITE" id="PS51138"/>
    </source>
</evidence>
<gene>
    <name evidence="5" type="ORF">V8G54_020866</name>
</gene>
<evidence type="ECO:0000313" key="6">
    <source>
        <dbReference type="Proteomes" id="UP001374535"/>
    </source>
</evidence>
<dbReference type="Gene3D" id="1.10.1240.40">
    <property type="entry name" value="ENT domain"/>
    <property type="match status" value="1"/>
</dbReference>
<dbReference type="PANTHER" id="PTHR33432">
    <property type="entry name" value="PROTEIN EMSY-LIKE 4"/>
    <property type="match status" value="1"/>
</dbReference>
<dbReference type="SMART" id="SM01191">
    <property type="entry name" value="ENT"/>
    <property type="match status" value="1"/>
</dbReference>
<comment type="subcellular location">
    <subcellularLocation>
        <location evidence="1">Nucleus</location>
    </subcellularLocation>
</comment>
<reference evidence="5 6" key="1">
    <citation type="journal article" date="2023" name="Life. Sci Alliance">
        <title>Evolutionary insights into 3D genome organization and epigenetic landscape of Vigna mungo.</title>
        <authorList>
            <person name="Junaid A."/>
            <person name="Singh B."/>
            <person name="Bhatia S."/>
        </authorList>
    </citation>
    <scope>NUCLEOTIDE SEQUENCE [LARGE SCALE GENOMIC DNA]</scope>
    <source>
        <strain evidence="5">Urdbean</strain>
    </source>
</reference>
<accession>A0AAQ3NCY3</accession>
<dbReference type="Pfam" id="PF03735">
    <property type="entry name" value="ENT"/>
    <property type="match status" value="1"/>
</dbReference>
<evidence type="ECO:0000313" key="5">
    <source>
        <dbReference type="EMBL" id="WVZ07520.1"/>
    </source>
</evidence>
<evidence type="ECO:0000256" key="3">
    <source>
        <dbReference type="SAM" id="MobiDB-lite"/>
    </source>
</evidence>
<organism evidence="5 6">
    <name type="scientific">Vigna mungo</name>
    <name type="common">Black gram</name>
    <name type="synonym">Phaseolus mungo</name>
    <dbReference type="NCBI Taxonomy" id="3915"/>
    <lineage>
        <taxon>Eukaryota</taxon>
        <taxon>Viridiplantae</taxon>
        <taxon>Streptophyta</taxon>
        <taxon>Embryophyta</taxon>
        <taxon>Tracheophyta</taxon>
        <taxon>Spermatophyta</taxon>
        <taxon>Magnoliopsida</taxon>
        <taxon>eudicotyledons</taxon>
        <taxon>Gunneridae</taxon>
        <taxon>Pentapetalae</taxon>
        <taxon>rosids</taxon>
        <taxon>fabids</taxon>
        <taxon>Fabales</taxon>
        <taxon>Fabaceae</taxon>
        <taxon>Papilionoideae</taxon>
        <taxon>50 kb inversion clade</taxon>
        <taxon>NPAAA clade</taxon>
        <taxon>indigoferoid/millettioid clade</taxon>
        <taxon>Phaseoleae</taxon>
        <taxon>Vigna</taxon>
    </lineage>
</organism>
<evidence type="ECO:0000256" key="2">
    <source>
        <dbReference type="ARBA" id="ARBA00023242"/>
    </source>
</evidence>
<dbReference type="GO" id="GO:0005634">
    <property type="term" value="C:nucleus"/>
    <property type="evidence" value="ECO:0007669"/>
    <property type="project" value="UniProtKB-SubCell"/>
</dbReference>
<dbReference type="PANTHER" id="PTHR33432:SF27">
    <property type="entry name" value="PROTEIN EMSY-LIKE 3"/>
    <property type="match status" value="1"/>
</dbReference>
<dbReference type="InterPro" id="IPR005491">
    <property type="entry name" value="ENT_dom"/>
</dbReference>
<evidence type="ECO:0000256" key="1">
    <source>
        <dbReference type="ARBA" id="ARBA00004123"/>
    </source>
</evidence>
<dbReference type="Proteomes" id="UP001374535">
    <property type="component" value="Chromosome 6"/>
</dbReference>
<dbReference type="PROSITE" id="PS51138">
    <property type="entry name" value="ENT"/>
    <property type="match status" value="1"/>
</dbReference>
<protein>
    <recommendedName>
        <fullName evidence="4">ENT domain-containing protein</fullName>
    </recommendedName>
</protein>
<dbReference type="InterPro" id="IPR036142">
    <property type="entry name" value="ENT_dom-like_sf"/>
</dbReference>
<feature type="domain" description="ENT" evidence="4">
    <location>
        <begin position="12"/>
        <end position="99"/>
    </location>
</feature>
<dbReference type="AlphaFoldDB" id="A0AAQ3NCY3"/>
<keyword evidence="6" id="KW-1185">Reference proteome</keyword>